<reference evidence="6" key="2">
    <citation type="submission" date="2020-09" db="EMBL/GenBank/DDBJ databases">
        <authorList>
            <person name="Sun Q."/>
            <person name="Zhou Y."/>
        </authorList>
    </citation>
    <scope>NUCLEOTIDE SEQUENCE</scope>
    <source>
        <strain evidence="6">CGMCC 1.15371</strain>
    </source>
</reference>
<keyword evidence="3" id="KW-0238">DNA-binding</keyword>
<reference evidence="6" key="1">
    <citation type="journal article" date="2014" name="Int. J. Syst. Evol. Microbiol.">
        <title>Complete genome sequence of Corynebacterium casei LMG S-19264T (=DSM 44701T), isolated from a smear-ripened cheese.</title>
        <authorList>
            <consortium name="US DOE Joint Genome Institute (JGI-PGF)"/>
            <person name="Walter F."/>
            <person name="Albersmeier A."/>
            <person name="Kalinowski J."/>
            <person name="Ruckert C."/>
        </authorList>
    </citation>
    <scope>NUCLEOTIDE SEQUENCE</scope>
    <source>
        <strain evidence="6">CGMCC 1.15371</strain>
    </source>
</reference>
<keyword evidence="4" id="KW-0804">Transcription</keyword>
<dbReference type="InterPro" id="IPR036388">
    <property type="entry name" value="WH-like_DNA-bd_sf"/>
</dbReference>
<organism evidence="6 7">
    <name type="scientific">Pullulanibacillus camelliae</name>
    <dbReference type="NCBI Taxonomy" id="1707096"/>
    <lineage>
        <taxon>Bacteria</taxon>
        <taxon>Bacillati</taxon>
        <taxon>Bacillota</taxon>
        <taxon>Bacilli</taxon>
        <taxon>Bacillales</taxon>
        <taxon>Sporolactobacillaceae</taxon>
        <taxon>Pullulanibacillus</taxon>
    </lineage>
</organism>
<dbReference type="PANTHER" id="PTHR30346">
    <property type="entry name" value="TRANSCRIPTIONAL DUAL REGULATOR HCAR-RELATED"/>
    <property type="match status" value="1"/>
</dbReference>
<dbReference type="Pfam" id="PF00126">
    <property type="entry name" value="HTH_1"/>
    <property type="match status" value="1"/>
</dbReference>
<dbReference type="InterPro" id="IPR036390">
    <property type="entry name" value="WH_DNA-bd_sf"/>
</dbReference>
<accession>A0A8J2VSJ5</accession>
<dbReference type="EMBL" id="BMIR01000005">
    <property type="protein sequence ID" value="GGE37423.1"/>
    <property type="molecule type" value="Genomic_DNA"/>
</dbReference>
<dbReference type="SUPFAM" id="SSF46785">
    <property type="entry name" value="Winged helix' DNA-binding domain"/>
    <property type="match status" value="1"/>
</dbReference>
<dbReference type="RefSeq" id="WP_188691652.1">
    <property type="nucleotide sequence ID" value="NZ_BMIR01000005.1"/>
</dbReference>
<dbReference type="Gene3D" id="3.40.190.290">
    <property type="match status" value="1"/>
</dbReference>
<evidence type="ECO:0000256" key="1">
    <source>
        <dbReference type="ARBA" id="ARBA00009437"/>
    </source>
</evidence>
<evidence type="ECO:0000313" key="6">
    <source>
        <dbReference type="EMBL" id="GGE37423.1"/>
    </source>
</evidence>
<evidence type="ECO:0000256" key="4">
    <source>
        <dbReference type="ARBA" id="ARBA00023163"/>
    </source>
</evidence>
<protein>
    <submittedName>
        <fullName evidence="6">HTH-type transcriptional regulator GltC</fullName>
    </submittedName>
</protein>
<dbReference type="Proteomes" id="UP000628775">
    <property type="component" value="Unassembled WGS sequence"/>
</dbReference>
<dbReference type="InterPro" id="IPR005119">
    <property type="entry name" value="LysR_subst-bd"/>
</dbReference>
<dbReference type="GO" id="GO:0003700">
    <property type="term" value="F:DNA-binding transcription factor activity"/>
    <property type="evidence" value="ECO:0007669"/>
    <property type="project" value="InterPro"/>
</dbReference>
<sequence>MEMRQILYFIEVAKTEHVTEAATRLHVAQSAVSRQIGLLEAELGVPLFNREGRNVKLTNIGRLFLDHAERAVAEIEHAKQKIREHLNPDQGVIRLGFVASLSVQTLSLVLAQFREEHPNITFQLHQGSLNYLIDLIERGGSEIAFAAPVPMEHPTVKGDIFYREHLMAVLPAHHEAAHQHQIRLDQLRDETFVSYRPGLPLYDIVQEACTQAGMTPKFAFEGEDIDTIKSLVIAGFGVALLPEQALTDLPPELVKVKISDPEIYRSVGVITPRHRALAPSEALLHQFLRDFYNRLSRFGL</sequence>
<evidence type="ECO:0000313" key="7">
    <source>
        <dbReference type="Proteomes" id="UP000628775"/>
    </source>
</evidence>
<evidence type="ECO:0000256" key="2">
    <source>
        <dbReference type="ARBA" id="ARBA00023015"/>
    </source>
</evidence>
<dbReference type="FunFam" id="1.10.10.10:FF:000001">
    <property type="entry name" value="LysR family transcriptional regulator"/>
    <property type="match status" value="1"/>
</dbReference>
<comment type="similarity">
    <text evidence="1">Belongs to the LysR transcriptional regulatory family.</text>
</comment>
<dbReference type="GO" id="GO:0003677">
    <property type="term" value="F:DNA binding"/>
    <property type="evidence" value="ECO:0007669"/>
    <property type="project" value="UniProtKB-KW"/>
</dbReference>
<gene>
    <name evidence="6" type="primary">gltC</name>
    <name evidence="6" type="ORF">GCM10011391_15390</name>
</gene>
<dbReference type="PANTHER" id="PTHR30346:SF28">
    <property type="entry name" value="HTH-TYPE TRANSCRIPTIONAL REGULATOR CYNR"/>
    <property type="match status" value="1"/>
</dbReference>
<keyword evidence="7" id="KW-1185">Reference proteome</keyword>
<dbReference type="SUPFAM" id="SSF53850">
    <property type="entry name" value="Periplasmic binding protein-like II"/>
    <property type="match status" value="1"/>
</dbReference>
<evidence type="ECO:0000259" key="5">
    <source>
        <dbReference type="PROSITE" id="PS50931"/>
    </source>
</evidence>
<dbReference type="GO" id="GO:0032993">
    <property type="term" value="C:protein-DNA complex"/>
    <property type="evidence" value="ECO:0007669"/>
    <property type="project" value="TreeGrafter"/>
</dbReference>
<keyword evidence="2" id="KW-0805">Transcription regulation</keyword>
<dbReference type="AlphaFoldDB" id="A0A8J2VSJ5"/>
<dbReference type="PROSITE" id="PS50931">
    <property type="entry name" value="HTH_LYSR"/>
    <property type="match status" value="1"/>
</dbReference>
<evidence type="ECO:0000256" key="3">
    <source>
        <dbReference type="ARBA" id="ARBA00023125"/>
    </source>
</evidence>
<dbReference type="Gene3D" id="1.10.10.10">
    <property type="entry name" value="Winged helix-like DNA-binding domain superfamily/Winged helix DNA-binding domain"/>
    <property type="match status" value="1"/>
</dbReference>
<comment type="caution">
    <text evidence="6">The sequence shown here is derived from an EMBL/GenBank/DDBJ whole genome shotgun (WGS) entry which is preliminary data.</text>
</comment>
<dbReference type="InterPro" id="IPR000847">
    <property type="entry name" value="LysR_HTH_N"/>
</dbReference>
<feature type="domain" description="HTH lysR-type" evidence="5">
    <location>
        <begin position="1"/>
        <end position="58"/>
    </location>
</feature>
<dbReference type="PRINTS" id="PR00039">
    <property type="entry name" value="HTHLYSR"/>
</dbReference>
<name>A0A8J2VSJ5_9BACL</name>
<proteinExistence type="inferred from homology"/>
<dbReference type="Pfam" id="PF03466">
    <property type="entry name" value="LysR_substrate"/>
    <property type="match status" value="1"/>
</dbReference>